<dbReference type="AlphaFoldDB" id="A0A833QJD2"/>
<gene>
    <name evidence="1" type="ORF">FCM35_KLT11997</name>
</gene>
<evidence type="ECO:0000313" key="1">
    <source>
        <dbReference type="EMBL" id="KAF3323266.1"/>
    </source>
</evidence>
<dbReference type="EMBL" id="SWLB01000023">
    <property type="protein sequence ID" value="KAF3323266.1"/>
    <property type="molecule type" value="Genomic_DNA"/>
</dbReference>
<accession>A0A833QJD2</accession>
<sequence>MVLWHLRELKGASNPNAVLCPAEVQDRSHGQDEWQSACCPNPNSGKSPIIFVSSSRIKLKDNSTKGIKEPIELDPLPQVFVEVMDAKPEGSEVFTRIKTRIPGNHRKLNSVNQDGASASSGILPSYGGSFDDIPELVKYGNLPLNPTLRSSSPLRRPFCVGTPYRLRRCLWIPHKLLTINRRRYEHRSSWSLCSLYKEFTQASLRSWTRSQNKNKKSLRSVSLSRHAIRLLSPPGTRQPALPSVSRHGTRLRCLSPPALGSAVYLSAQSLSAVYRPALGSAVLSLSPLSTARHSAPLSG</sequence>
<dbReference type="Proteomes" id="UP000623129">
    <property type="component" value="Unassembled WGS sequence"/>
</dbReference>
<comment type="caution">
    <text evidence="1">The sequence shown here is derived from an EMBL/GenBank/DDBJ whole genome shotgun (WGS) entry which is preliminary data.</text>
</comment>
<proteinExistence type="predicted"/>
<protein>
    <submittedName>
        <fullName evidence="1">Uncharacterized protein</fullName>
    </submittedName>
</protein>
<name>A0A833QJD2_9POAL</name>
<evidence type="ECO:0000313" key="2">
    <source>
        <dbReference type="Proteomes" id="UP000623129"/>
    </source>
</evidence>
<reference evidence="1" key="1">
    <citation type="submission" date="2020-01" db="EMBL/GenBank/DDBJ databases">
        <title>Genome sequence of Kobresia littledalei, the first chromosome-level genome in the family Cyperaceae.</title>
        <authorList>
            <person name="Qu G."/>
        </authorList>
    </citation>
    <scope>NUCLEOTIDE SEQUENCE</scope>
    <source>
        <strain evidence="1">C.B.Clarke</strain>
        <tissue evidence="1">Leaf</tissue>
    </source>
</reference>
<organism evidence="1 2">
    <name type="scientific">Carex littledalei</name>
    <dbReference type="NCBI Taxonomy" id="544730"/>
    <lineage>
        <taxon>Eukaryota</taxon>
        <taxon>Viridiplantae</taxon>
        <taxon>Streptophyta</taxon>
        <taxon>Embryophyta</taxon>
        <taxon>Tracheophyta</taxon>
        <taxon>Spermatophyta</taxon>
        <taxon>Magnoliopsida</taxon>
        <taxon>Liliopsida</taxon>
        <taxon>Poales</taxon>
        <taxon>Cyperaceae</taxon>
        <taxon>Cyperoideae</taxon>
        <taxon>Cariceae</taxon>
        <taxon>Carex</taxon>
        <taxon>Carex subgen. Euthyceras</taxon>
    </lineage>
</organism>
<keyword evidence="2" id="KW-1185">Reference proteome</keyword>